<organism evidence="1 2">
    <name type="scientific">Trametes sanguinea</name>
    <dbReference type="NCBI Taxonomy" id="158606"/>
    <lineage>
        <taxon>Eukaryota</taxon>
        <taxon>Fungi</taxon>
        <taxon>Dikarya</taxon>
        <taxon>Basidiomycota</taxon>
        <taxon>Agaricomycotina</taxon>
        <taxon>Agaricomycetes</taxon>
        <taxon>Polyporales</taxon>
        <taxon>Polyporaceae</taxon>
        <taxon>Trametes</taxon>
    </lineage>
</organism>
<protein>
    <submittedName>
        <fullName evidence="1">Uncharacterized protein</fullName>
    </submittedName>
</protein>
<sequence>MLDVRIAPPSQHLLDDAGRDALRLWAANTQLSQDVAKCVHAATPEYLNGPVSRTSRPELPDPTVYCVGCAFGSQQSRQGYVSAAQVKVTLCRCRTHFGDDAQRASKGLISQVGTRSYPQGSVASILLMKAGGRHPDSQYRPTPTNMRKLNKPRRADGQYEPLLAVHLTRVDGHPGPLTRANARVSDTIAALSSVQCNPRALLLMFPSLRSADDILSARKIAILGMFHLYG</sequence>
<name>A0ACC1P6B7_9APHY</name>
<reference evidence="1" key="1">
    <citation type="submission" date="2022-08" db="EMBL/GenBank/DDBJ databases">
        <title>Genome Sequence of Pycnoporus sanguineus.</title>
        <authorList>
            <person name="Buettner E."/>
        </authorList>
    </citation>
    <scope>NUCLEOTIDE SEQUENCE</scope>
    <source>
        <strain evidence="1">CG-C14</strain>
    </source>
</reference>
<accession>A0ACC1P6B7</accession>
<comment type="caution">
    <text evidence="1">The sequence shown here is derived from an EMBL/GenBank/DDBJ whole genome shotgun (WGS) entry which is preliminary data.</text>
</comment>
<dbReference type="EMBL" id="JANSHE010003130">
    <property type="protein sequence ID" value="KAJ2987543.1"/>
    <property type="molecule type" value="Genomic_DNA"/>
</dbReference>
<gene>
    <name evidence="1" type="ORF">NUW54_g9397</name>
</gene>
<evidence type="ECO:0000313" key="2">
    <source>
        <dbReference type="Proteomes" id="UP001144978"/>
    </source>
</evidence>
<proteinExistence type="predicted"/>
<keyword evidence="2" id="KW-1185">Reference proteome</keyword>
<dbReference type="Proteomes" id="UP001144978">
    <property type="component" value="Unassembled WGS sequence"/>
</dbReference>
<evidence type="ECO:0000313" key="1">
    <source>
        <dbReference type="EMBL" id="KAJ2987543.1"/>
    </source>
</evidence>